<comment type="caution">
    <text evidence="1">The sequence shown here is derived from an EMBL/GenBank/DDBJ whole genome shotgun (WGS) entry which is preliminary data.</text>
</comment>
<dbReference type="AlphaFoldDB" id="A0A0F9EQN1"/>
<organism evidence="1">
    <name type="scientific">marine sediment metagenome</name>
    <dbReference type="NCBI Taxonomy" id="412755"/>
    <lineage>
        <taxon>unclassified sequences</taxon>
        <taxon>metagenomes</taxon>
        <taxon>ecological metagenomes</taxon>
    </lineage>
</organism>
<proteinExistence type="predicted"/>
<gene>
    <name evidence="1" type="ORF">LCGC14_2397790</name>
</gene>
<accession>A0A0F9EQN1</accession>
<dbReference type="EMBL" id="LAZR01035925">
    <property type="protein sequence ID" value="KKL26188.1"/>
    <property type="molecule type" value="Genomic_DNA"/>
</dbReference>
<evidence type="ECO:0000313" key="1">
    <source>
        <dbReference type="EMBL" id="KKL26188.1"/>
    </source>
</evidence>
<name>A0A0F9EQN1_9ZZZZ</name>
<reference evidence="1" key="1">
    <citation type="journal article" date="2015" name="Nature">
        <title>Complex archaea that bridge the gap between prokaryotes and eukaryotes.</title>
        <authorList>
            <person name="Spang A."/>
            <person name="Saw J.H."/>
            <person name="Jorgensen S.L."/>
            <person name="Zaremba-Niedzwiedzka K."/>
            <person name="Martijn J."/>
            <person name="Lind A.E."/>
            <person name="van Eijk R."/>
            <person name="Schleper C."/>
            <person name="Guy L."/>
            <person name="Ettema T.J."/>
        </authorList>
    </citation>
    <scope>NUCLEOTIDE SEQUENCE</scope>
</reference>
<protein>
    <submittedName>
        <fullName evidence="1">Uncharacterized protein</fullName>
    </submittedName>
</protein>
<sequence length="65" mass="7148">MGPVETEVNNDGRGLYSIGERIPYPCGCVAVAGGVGYTHYVHPNCEHDNKTHPVLKGYAFKAWDR</sequence>